<keyword evidence="2" id="KW-1185">Reference proteome</keyword>
<reference evidence="1" key="1">
    <citation type="submission" date="2021-06" db="EMBL/GenBank/DDBJ databases">
        <authorList>
            <person name="Kallberg Y."/>
            <person name="Tangrot J."/>
            <person name="Rosling A."/>
        </authorList>
    </citation>
    <scope>NUCLEOTIDE SEQUENCE</scope>
    <source>
        <strain evidence="1">CL356</strain>
    </source>
</reference>
<accession>A0ACA9M1V9</accession>
<dbReference type="EMBL" id="CAJVPT010009527">
    <property type="protein sequence ID" value="CAG8562519.1"/>
    <property type="molecule type" value="Genomic_DNA"/>
</dbReference>
<name>A0ACA9M1V9_9GLOM</name>
<organism evidence="1 2">
    <name type="scientific">Acaulospora colombiana</name>
    <dbReference type="NCBI Taxonomy" id="27376"/>
    <lineage>
        <taxon>Eukaryota</taxon>
        <taxon>Fungi</taxon>
        <taxon>Fungi incertae sedis</taxon>
        <taxon>Mucoromycota</taxon>
        <taxon>Glomeromycotina</taxon>
        <taxon>Glomeromycetes</taxon>
        <taxon>Diversisporales</taxon>
        <taxon>Acaulosporaceae</taxon>
        <taxon>Acaulospora</taxon>
    </lineage>
</organism>
<evidence type="ECO:0000313" key="1">
    <source>
        <dbReference type="EMBL" id="CAG8562519.1"/>
    </source>
</evidence>
<gene>
    <name evidence="1" type="ORF">ACOLOM_LOCUS5291</name>
</gene>
<evidence type="ECO:0000313" key="2">
    <source>
        <dbReference type="Proteomes" id="UP000789525"/>
    </source>
</evidence>
<proteinExistence type="predicted"/>
<comment type="caution">
    <text evidence="1">The sequence shown here is derived from an EMBL/GenBank/DDBJ whole genome shotgun (WGS) entry which is preliminary data.</text>
</comment>
<protein>
    <submittedName>
        <fullName evidence="1">9330_t:CDS:1</fullName>
    </submittedName>
</protein>
<sequence length="406" mass="44385">MYQYWFASALIIGISVANLLLSNYLRPGAIRRCQSALFGVVSSAQGIILVATGFLVLFFGIKELKDILLEEETRSLLERARFQEDSRTSSDTESHMSGNNNSSSAINANVSRATSRTDPGHFAQKVNTVPASYAGPNRSPVNQSNINQNRAPIVPLYSTPASSMTADQANVTTKIGMPPRNYQPPPGHYQQPPPPKNNFSSPNKNNYLPISNNSAYPPSSNKNAYPPTSSNLNYSLSNKSNSSLIGPKMPGQIPSNSKPNNYSTQPLPPENYPVALPERSYATDRYGPQTSLQNPMSYSSPLSNFSGKSKPSMRQPAVPPSSNWNYPPNTRQPAMVNNLPPPVNISRHPSPVPSIRSQQNIQGYQAGGDDYANDYNDYVIPSNAYNVRPVDVKTYTPNLTRGGMNQ</sequence>
<dbReference type="Proteomes" id="UP000789525">
    <property type="component" value="Unassembled WGS sequence"/>
</dbReference>